<accession>A0A0P1FFW9</accession>
<proteinExistence type="inferred from homology"/>
<dbReference type="GO" id="GO:0003700">
    <property type="term" value="F:DNA-binding transcription factor activity"/>
    <property type="evidence" value="ECO:0007669"/>
    <property type="project" value="InterPro"/>
</dbReference>
<reference evidence="6 7" key="1">
    <citation type="submission" date="2015-09" db="EMBL/GenBank/DDBJ databases">
        <authorList>
            <consortium name="Swine Surveillance"/>
        </authorList>
    </citation>
    <scope>NUCLEOTIDE SEQUENCE [LARGE SCALE GENOMIC DNA]</scope>
    <source>
        <strain evidence="6 7">CECT 7688</strain>
    </source>
</reference>
<evidence type="ECO:0000313" key="6">
    <source>
        <dbReference type="EMBL" id="CUH52419.1"/>
    </source>
</evidence>
<keyword evidence="2" id="KW-0805">Transcription regulation</keyword>
<name>A0A0P1FFW9_9RHOB</name>
<dbReference type="PANTHER" id="PTHR30537:SF79">
    <property type="entry name" value="TRANSCRIPTIONAL REGULATOR-RELATED"/>
    <property type="match status" value="1"/>
</dbReference>
<comment type="similarity">
    <text evidence="1">Belongs to the LysR transcriptional regulatory family.</text>
</comment>
<dbReference type="InterPro" id="IPR058163">
    <property type="entry name" value="LysR-type_TF_proteobact-type"/>
</dbReference>
<gene>
    <name evidence="6" type="primary">gcvA_2</name>
    <name evidence="6" type="ORF">SHM7688_01865</name>
</gene>
<evidence type="ECO:0000313" key="7">
    <source>
        <dbReference type="Proteomes" id="UP000054823"/>
    </source>
</evidence>
<dbReference type="Gene3D" id="1.10.10.10">
    <property type="entry name" value="Winged helix-like DNA-binding domain superfamily/Winged helix DNA-binding domain"/>
    <property type="match status" value="1"/>
</dbReference>
<dbReference type="Proteomes" id="UP000054823">
    <property type="component" value="Unassembled WGS sequence"/>
</dbReference>
<sequence>MSRNLPPLNALRAFEAAGRHESFSKAAGELNVAHSAISRHVRGLEARLGVKLFRDLPRGVALTPEGKAYLERMIEALDLIAEATEDLADTPVGKVVVNSEAFFAERFIVPRLGRFYAAYPEIDLRLETSDHLADVERYEADLAVRFAHSGVLSVPCDRLSDARVYPYAAPEVAQGISGPEDLLHVTRYRDRRDDLWRAWFEGVGVVPIGVPEADWRLQKTMAYEATLNGLGVLLCSEEVTAADVARGRLVKCCEHGLTDGAFFLVHGSRGVRRAAVRAFQGWLLGESAPFRAASS</sequence>
<dbReference type="InterPro" id="IPR036390">
    <property type="entry name" value="WH_DNA-bd_sf"/>
</dbReference>
<keyword evidence="3" id="KW-0238">DNA-binding</keyword>
<dbReference type="PROSITE" id="PS50931">
    <property type="entry name" value="HTH_LYSR"/>
    <property type="match status" value="1"/>
</dbReference>
<dbReference type="Pfam" id="PF03466">
    <property type="entry name" value="LysR_substrate"/>
    <property type="match status" value="1"/>
</dbReference>
<evidence type="ECO:0000256" key="4">
    <source>
        <dbReference type="ARBA" id="ARBA00023163"/>
    </source>
</evidence>
<dbReference type="PANTHER" id="PTHR30537">
    <property type="entry name" value="HTH-TYPE TRANSCRIPTIONAL REGULATOR"/>
    <property type="match status" value="1"/>
</dbReference>
<dbReference type="AlphaFoldDB" id="A0A0P1FFW9"/>
<dbReference type="InterPro" id="IPR005119">
    <property type="entry name" value="LysR_subst-bd"/>
</dbReference>
<protein>
    <submittedName>
        <fullName evidence="6">Gcv operon activator</fullName>
    </submittedName>
</protein>
<evidence type="ECO:0000259" key="5">
    <source>
        <dbReference type="PROSITE" id="PS50931"/>
    </source>
</evidence>
<dbReference type="Gene3D" id="3.40.190.10">
    <property type="entry name" value="Periplasmic binding protein-like II"/>
    <property type="match status" value="2"/>
</dbReference>
<keyword evidence="7" id="KW-1185">Reference proteome</keyword>
<dbReference type="GO" id="GO:0006351">
    <property type="term" value="P:DNA-templated transcription"/>
    <property type="evidence" value="ECO:0007669"/>
    <property type="project" value="TreeGrafter"/>
</dbReference>
<dbReference type="RefSeq" id="WP_058239627.1">
    <property type="nucleotide sequence ID" value="NZ_CYPW01000017.1"/>
</dbReference>
<dbReference type="InterPro" id="IPR000847">
    <property type="entry name" value="LysR_HTH_N"/>
</dbReference>
<evidence type="ECO:0000256" key="2">
    <source>
        <dbReference type="ARBA" id="ARBA00023015"/>
    </source>
</evidence>
<evidence type="ECO:0000256" key="1">
    <source>
        <dbReference type="ARBA" id="ARBA00009437"/>
    </source>
</evidence>
<dbReference type="SUPFAM" id="SSF53850">
    <property type="entry name" value="Periplasmic binding protein-like II"/>
    <property type="match status" value="1"/>
</dbReference>
<dbReference type="OrthoDB" id="9813056at2"/>
<dbReference type="STRING" id="321267.SHM7688_01865"/>
<evidence type="ECO:0000256" key="3">
    <source>
        <dbReference type="ARBA" id="ARBA00023125"/>
    </source>
</evidence>
<organism evidence="6 7">
    <name type="scientific">Shimia marina</name>
    <dbReference type="NCBI Taxonomy" id="321267"/>
    <lineage>
        <taxon>Bacteria</taxon>
        <taxon>Pseudomonadati</taxon>
        <taxon>Pseudomonadota</taxon>
        <taxon>Alphaproteobacteria</taxon>
        <taxon>Rhodobacterales</taxon>
        <taxon>Roseobacteraceae</taxon>
    </lineage>
</organism>
<dbReference type="EMBL" id="CYPW01000017">
    <property type="protein sequence ID" value="CUH52419.1"/>
    <property type="molecule type" value="Genomic_DNA"/>
</dbReference>
<dbReference type="Pfam" id="PF00126">
    <property type="entry name" value="HTH_1"/>
    <property type="match status" value="1"/>
</dbReference>
<dbReference type="GO" id="GO:0043565">
    <property type="term" value="F:sequence-specific DNA binding"/>
    <property type="evidence" value="ECO:0007669"/>
    <property type="project" value="TreeGrafter"/>
</dbReference>
<dbReference type="InterPro" id="IPR036388">
    <property type="entry name" value="WH-like_DNA-bd_sf"/>
</dbReference>
<keyword evidence="4" id="KW-0804">Transcription</keyword>
<feature type="domain" description="HTH lysR-type" evidence="5">
    <location>
        <begin position="6"/>
        <end position="63"/>
    </location>
</feature>
<dbReference type="SUPFAM" id="SSF46785">
    <property type="entry name" value="Winged helix' DNA-binding domain"/>
    <property type="match status" value="1"/>
</dbReference>
<dbReference type="FunFam" id="1.10.10.10:FF:000038">
    <property type="entry name" value="Glycine cleavage system transcriptional activator"/>
    <property type="match status" value="1"/>
</dbReference>